<name>A0ABV0TMI0_9TELE</name>
<dbReference type="EMBL" id="JAHRIQ010038419">
    <property type="protein sequence ID" value="MEQ2234016.1"/>
    <property type="molecule type" value="Genomic_DNA"/>
</dbReference>
<evidence type="ECO:0000313" key="2">
    <source>
        <dbReference type="EMBL" id="MEQ2234016.1"/>
    </source>
</evidence>
<protein>
    <submittedName>
        <fullName evidence="2">Uncharacterized protein</fullName>
    </submittedName>
</protein>
<evidence type="ECO:0000313" key="3">
    <source>
        <dbReference type="Proteomes" id="UP001482620"/>
    </source>
</evidence>
<gene>
    <name evidence="2" type="ORF">ILYODFUR_027619</name>
</gene>
<dbReference type="Proteomes" id="UP001482620">
    <property type="component" value="Unassembled WGS sequence"/>
</dbReference>
<proteinExistence type="predicted"/>
<organism evidence="2 3">
    <name type="scientific">Ilyodon furcidens</name>
    <name type="common">goldbreast splitfin</name>
    <dbReference type="NCBI Taxonomy" id="33524"/>
    <lineage>
        <taxon>Eukaryota</taxon>
        <taxon>Metazoa</taxon>
        <taxon>Chordata</taxon>
        <taxon>Craniata</taxon>
        <taxon>Vertebrata</taxon>
        <taxon>Euteleostomi</taxon>
        <taxon>Actinopterygii</taxon>
        <taxon>Neopterygii</taxon>
        <taxon>Teleostei</taxon>
        <taxon>Neoteleostei</taxon>
        <taxon>Acanthomorphata</taxon>
        <taxon>Ovalentaria</taxon>
        <taxon>Atherinomorphae</taxon>
        <taxon>Cyprinodontiformes</taxon>
        <taxon>Goodeidae</taxon>
        <taxon>Ilyodon</taxon>
    </lineage>
</organism>
<keyword evidence="3" id="KW-1185">Reference proteome</keyword>
<comment type="caution">
    <text evidence="2">The sequence shown here is derived from an EMBL/GenBank/DDBJ whole genome shotgun (WGS) entry which is preliminary data.</text>
</comment>
<reference evidence="2 3" key="1">
    <citation type="submission" date="2021-06" db="EMBL/GenBank/DDBJ databases">
        <authorList>
            <person name="Palmer J.M."/>
        </authorList>
    </citation>
    <scope>NUCLEOTIDE SEQUENCE [LARGE SCALE GENOMIC DNA]</scope>
    <source>
        <strain evidence="3">if_2019</strain>
        <tissue evidence="2">Muscle</tissue>
    </source>
</reference>
<sequence>MLQQDEQRWTTKRLGFLLIYSSPFQRAEGPSTRPARVTESPVLNQLVASCGSLVRTVSRHGSAPSSPGDWMEDFSVWK</sequence>
<evidence type="ECO:0000256" key="1">
    <source>
        <dbReference type="SAM" id="MobiDB-lite"/>
    </source>
</evidence>
<feature type="region of interest" description="Disordered" evidence="1">
    <location>
        <begin position="57"/>
        <end position="78"/>
    </location>
</feature>
<accession>A0ABV0TMI0</accession>